<keyword evidence="10 11" id="KW-0998">Cell outer membrane</keyword>
<accession>A0A7W6BJ37</accession>
<evidence type="ECO:0000256" key="7">
    <source>
        <dbReference type="ARBA" id="ARBA00023065"/>
    </source>
</evidence>
<dbReference type="InterPro" id="IPR039426">
    <property type="entry name" value="TonB-dep_rcpt-like"/>
</dbReference>
<gene>
    <name evidence="16" type="ORF">GGR43_001701</name>
</gene>
<organism evidence="16 17">
    <name type="scientific">Sphingobium jiangsuense</name>
    <dbReference type="NCBI Taxonomy" id="870476"/>
    <lineage>
        <taxon>Bacteria</taxon>
        <taxon>Pseudomonadati</taxon>
        <taxon>Pseudomonadota</taxon>
        <taxon>Alphaproteobacteria</taxon>
        <taxon>Sphingomonadales</taxon>
        <taxon>Sphingomonadaceae</taxon>
        <taxon>Sphingobium</taxon>
    </lineage>
</organism>
<dbReference type="Pfam" id="PF07715">
    <property type="entry name" value="Plug"/>
    <property type="match status" value="1"/>
</dbReference>
<dbReference type="GO" id="GO:0009279">
    <property type="term" value="C:cell outer membrane"/>
    <property type="evidence" value="ECO:0007669"/>
    <property type="project" value="UniProtKB-SubCell"/>
</dbReference>
<keyword evidence="3 11" id="KW-1134">Transmembrane beta strand</keyword>
<dbReference type="EMBL" id="JACIDT010000005">
    <property type="protein sequence ID" value="MBB3925986.1"/>
    <property type="molecule type" value="Genomic_DNA"/>
</dbReference>
<protein>
    <submittedName>
        <fullName evidence="16">Outer membrane receptor protein involved in Fe transport</fullName>
    </submittedName>
</protein>
<comment type="similarity">
    <text evidence="11 12">Belongs to the TonB-dependent receptor family.</text>
</comment>
<evidence type="ECO:0000259" key="15">
    <source>
        <dbReference type="Pfam" id="PF07715"/>
    </source>
</evidence>
<evidence type="ECO:0000313" key="16">
    <source>
        <dbReference type="EMBL" id="MBB3925986.1"/>
    </source>
</evidence>
<reference evidence="16 17" key="1">
    <citation type="submission" date="2020-08" db="EMBL/GenBank/DDBJ databases">
        <title>Genomic Encyclopedia of Type Strains, Phase IV (KMG-IV): sequencing the most valuable type-strain genomes for metagenomic binning, comparative biology and taxonomic classification.</title>
        <authorList>
            <person name="Goeker M."/>
        </authorList>
    </citation>
    <scope>NUCLEOTIDE SEQUENCE [LARGE SCALE GENOMIC DNA]</scope>
    <source>
        <strain evidence="16 17">DSM 26189</strain>
    </source>
</reference>
<dbReference type="PROSITE" id="PS52016">
    <property type="entry name" value="TONB_DEPENDENT_REC_3"/>
    <property type="match status" value="1"/>
</dbReference>
<proteinExistence type="inferred from homology"/>
<keyword evidence="6" id="KW-0408">Iron</keyword>
<dbReference type="InterPro" id="IPR000531">
    <property type="entry name" value="Beta-barrel_TonB"/>
</dbReference>
<evidence type="ECO:0000259" key="14">
    <source>
        <dbReference type="Pfam" id="PF00593"/>
    </source>
</evidence>
<keyword evidence="8 12" id="KW-0798">TonB box</keyword>
<dbReference type="GO" id="GO:0006826">
    <property type="term" value="P:iron ion transport"/>
    <property type="evidence" value="ECO:0007669"/>
    <property type="project" value="UniProtKB-KW"/>
</dbReference>
<dbReference type="SUPFAM" id="SSF56935">
    <property type="entry name" value="Porins"/>
    <property type="match status" value="1"/>
</dbReference>
<keyword evidence="5 11" id="KW-0812">Transmembrane</keyword>
<keyword evidence="2 11" id="KW-0813">Transport</keyword>
<evidence type="ECO:0000256" key="6">
    <source>
        <dbReference type="ARBA" id="ARBA00023004"/>
    </source>
</evidence>
<evidence type="ECO:0000256" key="9">
    <source>
        <dbReference type="ARBA" id="ARBA00023136"/>
    </source>
</evidence>
<dbReference type="PROSITE" id="PS00018">
    <property type="entry name" value="EF_HAND_1"/>
    <property type="match status" value="1"/>
</dbReference>
<dbReference type="RefSeq" id="WP_188071545.1">
    <property type="nucleotide sequence ID" value="NZ_BSPS01000004.1"/>
</dbReference>
<keyword evidence="7" id="KW-0406">Ion transport</keyword>
<evidence type="ECO:0000256" key="2">
    <source>
        <dbReference type="ARBA" id="ARBA00022448"/>
    </source>
</evidence>
<evidence type="ECO:0000256" key="5">
    <source>
        <dbReference type="ARBA" id="ARBA00022692"/>
    </source>
</evidence>
<sequence length="801" mass="87199">MTLNKRGLRAVSWMMACSAPAMAAAQTQGATETADAYAAEIVVTAQHRQQTRQDVPISVAVTTGASLREAGTQTLEDFSLTTPGLQVSEGGNTNFLSLRGVSSGADAGFEQSLGTFVDNVYRGRARYTKGNFVDIQRVEVLRGPQSTFFGMNTIAGALNITTAKPGARNEGYANISFLPAFDEWNMEAATTVRASDTLGVRFAGRFNRSDGYIQNIFTNKDEPRSKDYFGRMTLLWEPSADFDATLRVEGGNTHEKGSVPAEILSCPPAAPFTPSVGCALSIGTPGFEDRLNHSLSRDPTFSDTDFGEAALTLNARLGGLTLTSVTAYTGYNFTNVFDLDNTSAASIFVPGATLFEANQRERYRQFSQEVRLTSPSGGTFEYIVGAYYQKGKIDWRNTLGLNFIPFATIPPLAGRIQPGEAVGQNFFNNQRDEVFSAFVSGTLHFGERARLNLGLRYTDVVKKLHKGEQTGLTNPFAASSLPYLDSFVPFTDPVTSAIVAGVLDIDLFDTNIRLRNDDWMPSASLQYDIADDVMAYASYANGFKAGGFSFATHTLGGDANGDGTISEQELYDPIAFEPEYVDAFELGLKAQWFDRRLTTNLALFHNSYSNLQKSLLVAGTSLTFVVGNAAKAVSKGAEFELDWRVTDRLRLGGSVSYLVSKYKDYPDAPPTALQTLNGIGAQDLAGRPTQRAPEWSGTVNASYVQPIGTLELKAATTLFFTDGYFLADNLDPMLHQRGYARIDGRLSLGSPAKGWELAVIGSNLTDRKISSWCYDTPATLGSYSCVLERPRSVSFQLGYRW</sequence>
<evidence type="ECO:0000256" key="12">
    <source>
        <dbReference type="RuleBase" id="RU003357"/>
    </source>
</evidence>
<evidence type="ECO:0000256" key="4">
    <source>
        <dbReference type="ARBA" id="ARBA00022496"/>
    </source>
</evidence>
<name>A0A7W6BJ37_9SPHN</name>
<dbReference type="Gene3D" id="2.40.170.20">
    <property type="entry name" value="TonB-dependent receptor, beta-barrel domain"/>
    <property type="match status" value="1"/>
</dbReference>
<evidence type="ECO:0000256" key="3">
    <source>
        <dbReference type="ARBA" id="ARBA00022452"/>
    </source>
</evidence>
<dbReference type="AlphaFoldDB" id="A0A7W6BJ37"/>
<feature type="domain" description="TonB-dependent receptor plug" evidence="15">
    <location>
        <begin position="52"/>
        <end position="157"/>
    </location>
</feature>
<feature type="signal peptide" evidence="13">
    <location>
        <begin position="1"/>
        <end position="23"/>
    </location>
</feature>
<feature type="domain" description="TonB-dependent receptor-like beta-barrel" evidence="14">
    <location>
        <begin position="296"/>
        <end position="764"/>
    </location>
</feature>
<keyword evidence="13" id="KW-0732">Signal</keyword>
<evidence type="ECO:0000313" key="17">
    <source>
        <dbReference type="Proteomes" id="UP000571950"/>
    </source>
</evidence>
<feature type="chain" id="PRO_5031455656" evidence="13">
    <location>
        <begin position="24"/>
        <end position="801"/>
    </location>
</feature>
<evidence type="ECO:0000256" key="13">
    <source>
        <dbReference type="SAM" id="SignalP"/>
    </source>
</evidence>
<evidence type="ECO:0000256" key="10">
    <source>
        <dbReference type="ARBA" id="ARBA00023237"/>
    </source>
</evidence>
<dbReference type="PANTHER" id="PTHR32552:SF81">
    <property type="entry name" value="TONB-DEPENDENT OUTER MEMBRANE RECEPTOR"/>
    <property type="match status" value="1"/>
</dbReference>
<dbReference type="InterPro" id="IPR036942">
    <property type="entry name" value="Beta-barrel_TonB_sf"/>
</dbReference>
<dbReference type="InterPro" id="IPR018247">
    <property type="entry name" value="EF_Hand_1_Ca_BS"/>
</dbReference>
<evidence type="ECO:0000256" key="8">
    <source>
        <dbReference type="ARBA" id="ARBA00023077"/>
    </source>
</evidence>
<comment type="caution">
    <text evidence="16">The sequence shown here is derived from an EMBL/GenBank/DDBJ whole genome shotgun (WGS) entry which is preliminary data.</text>
</comment>
<keyword evidence="16" id="KW-0675">Receptor</keyword>
<evidence type="ECO:0000256" key="1">
    <source>
        <dbReference type="ARBA" id="ARBA00004571"/>
    </source>
</evidence>
<comment type="subcellular location">
    <subcellularLocation>
        <location evidence="1 11">Cell outer membrane</location>
        <topology evidence="1 11">Multi-pass membrane protein</topology>
    </subcellularLocation>
</comment>
<evidence type="ECO:0000256" key="11">
    <source>
        <dbReference type="PROSITE-ProRule" id="PRU01360"/>
    </source>
</evidence>
<dbReference type="Proteomes" id="UP000571950">
    <property type="component" value="Unassembled WGS sequence"/>
</dbReference>
<dbReference type="Pfam" id="PF00593">
    <property type="entry name" value="TonB_dep_Rec_b-barrel"/>
    <property type="match status" value="1"/>
</dbReference>
<keyword evidence="9 11" id="KW-0472">Membrane</keyword>
<keyword evidence="17" id="KW-1185">Reference proteome</keyword>
<keyword evidence="4" id="KW-0410">Iron transport</keyword>
<dbReference type="PANTHER" id="PTHR32552">
    <property type="entry name" value="FERRICHROME IRON RECEPTOR-RELATED"/>
    <property type="match status" value="1"/>
</dbReference>
<dbReference type="InterPro" id="IPR012910">
    <property type="entry name" value="Plug_dom"/>
</dbReference>